<comment type="caution">
    <text evidence="2">The sequence shown here is derived from an EMBL/GenBank/DDBJ whole genome shotgun (WGS) entry which is preliminary data.</text>
</comment>
<evidence type="ECO:0000313" key="2">
    <source>
        <dbReference type="EMBL" id="KAH0758106.1"/>
    </source>
</evidence>
<name>A0ABQ7V425_SOLTU</name>
<dbReference type="InterPro" id="IPR007856">
    <property type="entry name" value="SapB_1"/>
</dbReference>
<accession>A0ABQ7V425</accession>
<evidence type="ECO:0000313" key="3">
    <source>
        <dbReference type="Proteomes" id="UP000826656"/>
    </source>
</evidence>
<sequence length="154" mass="17952">MCFGCEIAVIWMENQLRESKIEDRILHYLNEVKSRHYLQSPSQIGVKMQLGTSPKCYNNDIVRIASISCHLIANVDAEVPILHQFLHNSSCYLFVFPHYLITHLLSIHIQRSPQRFKYALLMEMTELVNRADEQDCTIICALVVKLQSYGWRIN</sequence>
<gene>
    <name evidence="2" type="ORF">KY290_021599</name>
</gene>
<feature type="domain" description="Saposin-like type B region 1" evidence="1">
    <location>
        <begin position="1"/>
        <end position="32"/>
    </location>
</feature>
<evidence type="ECO:0000259" key="1">
    <source>
        <dbReference type="Pfam" id="PF05184"/>
    </source>
</evidence>
<organism evidence="2 3">
    <name type="scientific">Solanum tuberosum</name>
    <name type="common">Potato</name>
    <dbReference type="NCBI Taxonomy" id="4113"/>
    <lineage>
        <taxon>Eukaryota</taxon>
        <taxon>Viridiplantae</taxon>
        <taxon>Streptophyta</taxon>
        <taxon>Embryophyta</taxon>
        <taxon>Tracheophyta</taxon>
        <taxon>Spermatophyta</taxon>
        <taxon>Magnoliopsida</taxon>
        <taxon>eudicotyledons</taxon>
        <taxon>Gunneridae</taxon>
        <taxon>Pentapetalae</taxon>
        <taxon>asterids</taxon>
        <taxon>lamiids</taxon>
        <taxon>Solanales</taxon>
        <taxon>Solanaceae</taxon>
        <taxon>Solanoideae</taxon>
        <taxon>Solaneae</taxon>
        <taxon>Solanum</taxon>
    </lineage>
</organism>
<dbReference type="Pfam" id="PF05184">
    <property type="entry name" value="SapB_1"/>
    <property type="match status" value="1"/>
</dbReference>
<protein>
    <recommendedName>
        <fullName evidence="1">Saposin-like type B region 1 domain-containing protein</fullName>
    </recommendedName>
</protein>
<dbReference type="EMBL" id="JAIVGD010000015">
    <property type="protein sequence ID" value="KAH0758106.1"/>
    <property type="molecule type" value="Genomic_DNA"/>
</dbReference>
<proteinExistence type="predicted"/>
<keyword evidence="3" id="KW-1185">Reference proteome</keyword>
<dbReference type="Proteomes" id="UP000826656">
    <property type="component" value="Unassembled WGS sequence"/>
</dbReference>
<reference evidence="2 3" key="1">
    <citation type="journal article" date="2021" name="bioRxiv">
        <title>Chromosome-scale and haplotype-resolved genome assembly of a tetraploid potato cultivar.</title>
        <authorList>
            <person name="Sun H."/>
            <person name="Jiao W.-B."/>
            <person name="Krause K."/>
            <person name="Campoy J.A."/>
            <person name="Goel M."/>
            <person name="Folz-Donahue K."/>
            <person name="Kukat C."/>
            <person name="Huettel B."/>
            <person name="Schneeberger K."/>
        </authorList>
    </citation>
    <scope>NUCLEOTIDE SEQUENCE [LARGE SCALE GENOMIC DNA]</scope>
    <source>
        <strain evidence="2">SolTubOtavaFocal</strain>
        <tissue evidence="2">Leaves</tissue>
    </source>
</reference>